<keyword evidence="2 4" id="KW-0238">DNA-binding</keyword>
<dbReference type="RefSeq" id="WP_129123393.1">
    <property type="nucleotide sequence ID" value="NZ_PEIB01000026.1"/>
</dbReference>
<dbReference type="InterPro" id="IPR036271">
    <property type="entry name" value="Tet_transcr_reg_TetR-rel_C_sf"/>
</dbReference>
<reference evidence="6 7" key="1">
    <citation type="submission" date="2017-10" db="EMBL/GenBank/DDBJ databases">
        <title>Nyctiphanis sp. nov., isolated from the stomach of the euphausiid Nyctiphanes simplex (Hansen, 1911) in the Gulf of California.</title>
        <authorList>
            <person name="Gomez-Gil B."/>
            <person name="Aguilar-Mendez M."/>
            <person name="Lopez-Cortes A."/>
            <person name="Gomez-Gutierrez J."/>
            <person name="Roque A."/>
            <person name="Lang E."/>
            <person name="Gonzalez-Castillo A."/>
        </authorList>
    </citation>
    <scope>NUCLEOTIDE SEQUENCE [LARGE SCALE GENOMIC DNA]</scope>
    <source>
        <strain evidence="6 7">CAIM 600</strain>
    </source>
</reference>
<dbReference type="SUPFAM" id="SSF46689">
    <property type="entry name" value="Homeodomain-like"/>
    <property type="match status" value="1"/>
</dbReference>
<evidence type="ECO:0000259" key="5">
    <source>
        <dbReference type="PROSITE" id="PS50977"/>
    </source>
</evidence>
<dbReference type="AlphaFoldDB" id="A0A4Q0YQ41"/>
<dbReference type="Gene3D" id="1.10.357.10">
    <property type="entry name" value="Tetracycline Repressor, domain 2"/>
    <property type="match status" value="1"/>
</dbReference>
<gene>
    <name evidence="6" type="ORF">CS022_17810</name>
</gene>
<sequence>MKKQQETKLRILDIAFEMASENGLESLTIGELAKQANMSKSGLFAHFNSRHNLQAAVVRFASDKFQERVVVPCQQQRYDTQEQKLRELLANWLSWNGSFQGSCLFLDAWRENSDDDDVVQNSLREVTLKWLNYLNIQVEKAMAKGEFRKELDAWQKVYELYGLYLSSHLFENLTITGDSKERFWLGIEQLFIQCRVKTACKEV</sequence>
<dbReference type="Gene3D" id="1.10.10.60">
    <property type="entry name" value="Homeodomain-like"/>
    <property type="match status" value="1"/>
</dbReference>
<evidence type="ECO:0000313" key="7">
    <source>
        <dbReference type="Proteomes" id="UP000290287"/>
    </source>
</evidence>
<dbReference type="GO" id="GO:0003677">
    <property type="term" value="F:DNA binding"/>
    <property type="evidence" value="ECO:0007669"/>
    <property type="project" value="UniProtKB-UniRule"/>
</dbReference>
<feature type="domain" description="HTH tetR-type" evidence="5">
    <location>
        <begin position="5"/>
        <end position="65"/>
    </location>
</feature>
<name>A0A4Q0YQ41_9GAMM</name>
<evidence type="ECO:0000256" key="2">
    <source>
        <dbReference type="ARBA" id="ARBA00023125"/>
    </source>
</evidence>
<dbReference type="PANTHER" id="PTHR47506:SF6">
    <property type="entry name" value="HTH-TYPE TRANSCRIPTIONAL REPRESSOR NEMR"/>
    <property type="match status" value="1"/>
</dbReference>
<evidence type="ECO:0000256" key="1">
    <source>
        <dbReference type="ARBA" id="ARBA00023015"/>
    </source>
</evidence>
<evidence type="ECO:0000256" key="3">
    <source>
        <dbReference type="ARBA" id="ARBA00023163"/>
    </source>
</evidence>
<dbReference type="OrthoDB" id="326421at2"/>
<evidence type="ECO:0000313" key="6">
    <source>
        <dbReference type="EMBL" id="RXJ72124.1"/>
    </source>
</evidence>
<dbReference type="Pfam" id="PF16925">
    <property type="entry name" value="TetR_C_13"/>
    <property type="match status" value="1"/>
</dbReference>
<accession>A0A4Q0YQ41</accession>
<organism evidence="6 7">
    <name type="scientific">Veronia nyctiphanis</name>
    <dbReference type="NCBI Taxonomy" id="1278244"/>
    <lineage>
        <taxon>Bacteria</taxon>
        <taxon>Pseudomonadati</taxon>
        <taxon>Pseudomonadota</taxon>
        <taxon>Gammaproteobacteria</taxon>
        <taxon>Vibrionales</taxon>
        <taxon>Vibrionaceae</taxon>
        <taxon>Veronia</taxon>
    </lineage>
</organism>
<dbReference type="Pfam" id="PF00440">
    <property type="entry name" value="TetR_N"/>
    <property type="match status" value="1"/>
</dbReference>
<dbReference type="InterPro" id="IPR001647">
    <property type="entry name" value="HTH_TetR"/>
</dbReference>
<dbReference type="EMBL" id="PEIB01000026">
    <property type="protein sequence ID" value="RXJ72124.1"/>
    <property type="molecule type" value="Genomic_DNA"/>
</dbReference>
<dbReference type="PRINTS" id="PR00455">
    <property type="entry name" value="HTHTETR"/>
</dbReference>
<protein>
    <submittedName>
        <fullName evidence="6">TetR family transcriptional regulator</fullName>
    </submittedName>
</protein>
<comment type="caution">
    <text evidence="6">The sequence shown here is derived from an EMBL/GenBank/DDBJ whole genome shotgun (WGS) entry which is preliminary data.</text>
</comment>
<dbReference type="PANTHER" id="PTHR47506">
    <property type="entry name" value="TRANSCRIPTIONAL REGULATORY PROTEIN"/>
    <property type="match status" value="1"/>
</dbReference>
<proteinExistence type="predicted"/>
<dbReference type="PROSITE" id="PS50977">
    <property type="entry name" value="HTH_TETR_2"/>
    <property type="match status" value="1"/>
</dbReference>
<dbReference type="InterPro" id="IPR009057">
    <property type="entry name" value="Homeodomain-like_sf"/>
</dbReference>
<dbReference type="InterPro" id="IPR011075">
    <property type="entry name" value="TetR_C"/>
</dbReference>
<dbReference type="SUPFAM" id="SSF48498">
    <property type="entry name" value="Tetracyclin repressor-like, C-terminal domain"/>
    <property type="match status" value="1"/>
</dbReference>
<keyword evidence="1" id="KW-0805">Transcription regulation</keyword>
<keyword evidence="3" id="KW-0804">Transcription</keyword>
<keyword evidence="7" id="KW-1185">Reference proteome</keyword>
<dbReference type="Proteomes" id="UP000290287">
    <property type="component" value="Unassembled WGS sequence"/>
</dbReference>
<evidence type="ECO:0000256" key="4">
    <source>
        <dbReference type="PROSITE-ProRule" id="PRU00335"/>
    </source>
</evidence>
<feature type="DNA-binding region" description="H-T-H motif" evidence="4">
    <location>
        <begin position="28"/>
        <end position="47"/>
    </location>
</feature>